<comment type="catalytic activity">
    <reaction evidence="1">
        <text>[E2 ubiquitin-conjugating enzyme]-S-ubiquitinyl-L-cysteine + [acceptor protein]-L-lysine = [E2 ubiquitin-conjugating enzyme]-L-cysteine + [acceptor protein]-N(6)-ubiquitinyl-L-lysine.</text>
        <dbReference type="EC" id="2.3.2.31"/>
    </reaction>
</comment>
<keyword evidence="8" id="KW-0677">Repeat</keyword>
<dbReference type="Gene3D" id="1.20.120.1750">
    <property type="match status" value="1"/>
</dbReference>
<dbReference type="PROSITE" id="PS50089">
    <property type="entry name" value="ZF_RING_2"/>
    <property type="match status" value="1"/>
</dbReference>
<evidence type="ECO:0000256" key="8">
    <source>
        <dbReference type="ARBA" id="ARBA00022737"/>
    </source>
</evidence>
<comment type="cofactor">
    <cofactor evidence="2">
        <name>Zn(2+)</name>
        <dbReference type="ChEBI" id="CHEBI:29105"/>
    </cofactor>
</comment>
<dbReference type="InterPro" id="IPR044066">
    <property type="entry name" value="TRIAD_supradom"/>
</dbReference>
<dbReference type="InterPro" id="IPR002867">
    <property type="entry name" value="IBR_dom"/>
</dbReference>
<evidence type="ECO:0000256" key="6">
    <source>
        <dbReference type="ARBA" id="ARBA00022679"/>
    </source>
</evidence>
<dbReference type="InterPro" id="IPR031127">
    <property type="entry name" value="E3_UB_ligase_RBR"/>
</dbReference>
<evidence type="ECO:0000259" key="14">
    <source>
        <dbReference type="PROSITE" id="PS51873"/>
    </source>
</evidence>
<evidence type="ECO:0000256" key="11">
    <source>
        <dbReference type="ARBA" id="ARBA00022833"/>
    </source>
</evidence>
<dbReference type="Gene3D" id="3.30.40.10">
    <property type="entry name" value="Zinc/RING finger domain, C3HC4 (zinc finger)"/>
    <property type="match status" value="1"/>
</dbReference>
<dbReference type="CDD" id="cd22582">
    <property type="entry name" value="BRcat_RBR_unk"/>
    <property type="match status" value="1"/>
</dbReference>
<evidence type="ECO:0000256" key="12">
    <source>
        <dbReference type="PROSITE-ProRule" id="PRU00175"/>
    </source>
</evidence>
<keyword evidence="6" id="KW-0808">Transferase</keyword>
<dbReference type="PROSITE" id="PS51873">
    <property type="entry name" value="TRIAD"/>
    <property type="match status" value="1"/>
</dbReference>
<dbReference type="EC" id="2.3.2.31" evidence="5"/>
<evidence type="ECO:0000256" key="1">
    <source>
        <dbReference type="ARBA" id="ARBA00001798"/>
    </source>
</evidence>
<comment type="similarity">
    <text evidence="4">Belongs to the RBR family. Ariadne subfamily.</text>
</comment>
<protein>
    <recommendedName>
        <fullName evidence="5">RBR-type E3 ubiquitin transferase</fullName>
        <ecNumber evidence="5">2.3.2.31</ecNumber>
    </recommendedName>
</protein>
<dbReference type="PANTHER" id="PTHR11685">
    <property type="entry name" value="RBR FAMILY RING FINGER AND IBR DOMAIN-CONTAINING"/>
    <property type="match status" value="1"/>
</dbReference>
<dbReference type="InterPro" id="IPR001841">
    <property type="entry name" value="Znf_RING"/>
</dbReference>
<dbReference type="Proteomes" id="UP001652660">
    <property type="component" value="Chromosome 6c"/>
</dbReference>
<evidence type="ECO:0000256" key="9">
    <source>
        <dbReference type="ARBA" id="ARBA00022771"/>
    </source>
</evidence>
<evidence type="ECO:0000256" key="4">
    <source>
        <dbReference type="ARBA" id="ARBA00005884"/>
    </source>
</evidence>
<dbReference type="SMART" id="SM00647">
    <property type="entry name" value="IBR"/>
    <property type="match status" value="2"/>
</dbReference>
<dbReference type="InterPro" id="IPR017907">
    <property type="entry name" value="Znf_RING_CS"/>
</dbReference>
<reference evidence="16" key="1">
    <citation type="submission" date="2025-08" db="UniProtKB">
        <authorList>
            <consortium name="RefSeq"/>
        </authorList>
    </citation>
    <scope>IDENTIFICATION</scope>
    <source>
        <tissue evidence="16">Leaves</tissue>
    </source>
</reference>
<dbReference type="SUPFAM" id="SSF57850">
    <property type="entry name" value="RING/U-box"/>
    <property type="match status" value="3"/>
</dbReference>
<dbReference type="RefSeq" id="XP_071908995.1">
    <property type="nucleotide sequence ID" value="XM_072052894.1"/>
</dbReference>
<accession>A0ABM4UNY4</accession>
<evidence type="ECO:0000256" key="5">
    <source>
        <dbReference type="ARBA" id="ARBA00012251"/>
    </source>
</evidence>
<sequence>MGTKAPEVVILTEDLKNGYDDDDDADVSVLYAKPFSRKEGVNPENPISVESYSDDRDLQLAIMASLQPQSKSSSSGIRIISSSTTSGKTKRVIDLSQDYFIYDLDDDDEVQLIASFSTTPRKKLFTGESSNSKATANNDHDNVDSGDVDVTFMCDICVDEKPKAALFCIKGCTHSYCSECMAKYVASKLQDNITSIYCPVPGCNGRLEPEYCRSILPVQVFDRWGDALCEALLLASEKFYCPYKDCSSLLVDDRGGSDEAITHSECPECRRLFCAKCRVPWHSEISCDEFQMLNKDEREREDILLMNLARSKKWKRCPECKIFVERISGCLFMKCRCKYTFCYNCGAQMGTNHYCANCKH</sequence>
<dbReference type="PROSITE" id="PS00518">
    <property type="entry name" value="ZF_RING_1"/>
    <property type="match status" value="1"/>
</dbReference>
<evidence type="ECO:0000256" key="2">
    <source>
        <dbReference type="ARBA" id="ARBA00001947"/>
    </source>
</evidence>
<evidence type="ECO:0000259" key="13">
    <source>
        <dbReference type="PROSITE" id="PS50089"/>
    </source>
</evidence>
<dbReference type="InterPro" id="IPR013083">
    <property type="entry name" value="Znf_RING/FYVE/PHD"/>
</dbReference>
<organism evidence="15 16">
    <name type="scientific">Coffea arabica</name>
    <name type="common">Arabian coffee</name>
    <dbReference type="NCBI Taxonomy" id="13443"/>
    <lineage>
        <taxon>Eukaryota</taxon>
        <taxon>Viridiplantae</taxon>
        <taxon>Streptophyta</taxon>
        <taxon>Embryophyta</taxon>
        <taxon>Tracheophyta</taxon>
        <taxon>Spermatophyta</taxon>
        <taxon>Magnoliopsida</taxon>
        <taxon>eudicotyledons</taxon>
        <taxon>Gunneridae</taxon>
        <taxon>Pentapetalae</taxon>
        <taxon>asterids</taxon>
        <taxon>lamiids</taxon>
        <taxon>Gentianales</taxon>
        <taxon>Rubiaceae</taxon>
        <taxon>Ixoroideae</taxon>
        <taxon>Gardenieae complex</taxon>
        <taxon>Bertiereae - Coffeeae clade</taxon>
        <taxon>Coffeeae</taxon>
        <taxon>Coffea</taxon>
    </lineage>
</organism>
<comment type="function">
    <text evidence="3">Might act as an E3 ubiquitin-protein ligase, or as part of E3 complex, which accepts ubiquitin from specific E2 ubiquitin-conjugating enzymes and then transfers it to substrates.</text>
</comment>
<dbReference type="CDD" id="cd22584">
    <property type="entry name" value="Rcat_RBR_unk"/>
    <property type="match status" value="1"/>
</dbReference>
<dbReference type="Pfam" id="PF01485">
    <property type="entry name" value="IBR"/>
    <property type="match status" value="1"/>
</dbReference>
<evidence type="ECO:0000256" key="10">
    <source>
        <dbReference type="ARBA" id="ARBA00022786"/>
    </source>
</evidence>
<dbReference type="GeneID" id="140008467"/>
<evidence type="ECO:0000256" key="7">
    <source>
        <dbReference type="ARBA" id="ARBA00022723"/>
    </source>
</evidence>
<evidence type="ECO:0000256" key="3">
    <source>
        <dbReference type="ARBA" id="ARBA00003976"/>
    </source>
</evidence>
<evidence type="ECO:0000313" key="15">
    <source>
        <dbReference type="Proteomes" id="UP001652660"/>
    </source>
</evidence>
<keyword evidence="10" id="KW-0833">Ubl conjugation pathway</keyword>
<keyword evidence="11" id="KW-0862">Zinc</keyword>
<gene>
    <name evidence="16" type="primary">LOC140008467</name>
</gene>
<keyword evidence="15" id="KW-1185">Reference proteome</keyword>
<dbReference type="Pfam" id="PF26200">
    <property type="entry name" value="Rcat_RNF216"/>
    <property type="match status" value="1"/>
</dbReference>
<feature type="domain" description="RING-type" evidence="14">
    <location>
        <begin position="150"/>
        <end position="360"/>
    </location>
</feature>
<keyword evidence="9 12" id="KW-0863">Zinc-finger</keyword>
<proteinExistence type="inferred from homology"/>
<keyword evidence="7" id="KW-0479">Metal-binding</keyword>
<feature type="domain" description="RING-type" evidence="13">
    <location>
        <begin position="154"/>
        <end position="200"/>
    </location>
</feature>
<name>A0ABM4UNY4_COFAR</name>
<evidence type="ECO:0000313" key="16">
    <source>
        <dbReference type="RefSeq" id="XP_071908995.1"/>
    </source>
</evidence>